<evidence type="ECO:0000256" key="8">
    <source>
        <dbReference type="SAM" id="MobiDB-lite"/>
    </source>
</evidence>
<keyword evidence="6 9" id="KW-1133">Transmembrane helix</keyword>
<feature type="transmembrane region" description="Helical" evidence="9">
    <location>
        <begin position="230"/>
        <end position="251"/>
    </location>
</feature>
<reference evidence="10 11" key="1">
    <citation type="submission" date="2015-08" db="EMBL/GenBank/DDBJ databases">
        <title>Emmonsia species relationships and genome sequence.</title>
        <authorList>
            <person name="Cuomo C.A."/>
            <person name="Schwartz I.S."/>
            <person name="Kenyon C."/>
            <person name="De Hoog G.S."/>
            <person name="Govender N.P."/>
            <person name="Botha A."/>
            <person name="Moreno L."/>
            <person name="De Vries M."/>
            <person name="Munoz J.F."/>
            <person name="Stielow J.B."/>
        </authorList>
    </citation>
    <scope>NUCLEOTIDE SEQUENCE [LARGE SCALE GENOMIC DNA]</scope>
    <source>
        <strain evidence="10 11">EI222</strain>
    </source>
</reference>
<dbReference type="GO" id="GO:0006506">
    <property type="term" value="P:GPI anchor biosynthetic process"/>
    <property type="evidence" value="ECO:0007669"/>
    <property type="project" value="UniProtKB-UniPathway"/>
</dbReference>
<keyword evidence="5" id="KW-0256">Endoplasmic reticulum</keyword>
<evidence type="ECO:0000256" key="5">
    <source>
        <dbReference type="ARBA" id="ARBA00022824"/>
    </source>
</evidence>
<feature type="compositionally biased region" description="Pro residues" evidence="8">
    <location>
        <begin position="1"/>
        <end position="10"/>
    </location>
</feature>
<sequence>MVQPTSPPKPASTSYPPHKQLSPSSHAQPHPPIFILSSPLAQAYAHIHPLLLLSCFALSFCALVDDPVSTLLGSLAPLALMQGIYVIVCLPAATGGGSAGDGGLGKGRNVSGGGSGKTGAKKRLGGGKIIPALLSITLPVILGTPFLSICLILFGAPFTTNLPATILCAAHMSILAGTSLIYVHGTDGAVWQEIWGISRAIDAVWGATVGVGLGAWFGAVPIPLDWDRPWQTYPITIITGTYIGYVLGYIVGRTPLLYGKRIQFTAPEEENAEDGVIDENVNEGMVGSRAEKKK</sequence>
<feature type="region of interest" description="Disordered" evidence="8">
    <location>
        <begin position="269"/>
        <end position="294"/>
    </location>
</feature>
<evidence type="ECO:0000256" key="6">
    <source>
        <dbReference type="ARBA" id="ARBA00022989"/>
    </source>
</evidence>
<comment type="subcellular location">
    <subcellularLocation>
        <location evidence="1">Endoplasmic reticulum membrane</location>
        <topology evidence="1">Multi-pass membrane protein</topology>
    </subcellularLocation>
</comment>
<dbReference type="AlphaFoldDB" id="A0A1J9QJ80"/>
<dbReference type="STRING" id="1658174.A0A1J9QJ80"/>
<dbReference type="InterPro" id="IPR009580">
    <property type="entry name" value="GPI_biosynthesis_protein_Pig-F"/>
</dbReference>
<organism evidence="10 11">
    <name type="scientific">Blastomyces percursus</name>
    <dbReference type="NCBI Taxonomy" id="1658174"/>
    <lineage>
        <taxon>Eukaryota</taxon>
        <taxon>Fungi</taxon>
        <taxon>Dikarya</taxon>
        <taxon>Ascomycota</taxon>
        <taxon>Pezizomycotina</taxon>
        <taxon>Eurotiomycetes</taxon>
        <taxon>Eurotiomycetidae</taxon>
        <taxon>Onygenales</taxon>
        <taxon>Ajellomycetaceae</taxon>
        <taxon>Blastomyces</taxon>
    </lineage>
</organism>
<keyword evidence="3" id="KW-0337">GPI-anchor biosynthesis</keyword>
<comment type="pathway">
    <text evidence="2">Glycolipid biosynthesis; glycosylphosphatidylinositol-anchor biosynthesis.</text>
</comment>
<keyword evidence="4 9" id="KW-0812">Transmembrane</keyword>
<keyword evidence="11" id="KW-1185">Reference proteome</keyword>
<feature type="transmembrane region" description="Helical" evidence="9">
    <location>
        <begin position="162"/>
        <end position="183"/>
    </location>
</feature>
<evidence type="ECO:0000256" key="3">
    <source>
        <dbReference type="ARBA" id="ARBA00022502"/>
    </source>
</evidence>
<name>A0A1J9QJ80_9EURO</name>
<comment type="caution">
    <text evidence="10">The sequence shown here is derived from an EMBL/GenBank/DDBJ whole genome shotgun (WGS) entry which is preliminary data.</text>
</comment>
<evidence type="ECO:0000313" key="10">
    <source>
        <dbReference type="EMBL" id="OJD20259.1"/>
    </source>
</evidence>
<accession>A0A1J9QJ80</accession>
<dbReference type="OrthoDB" id="17366at2759"/>
<evidence type="ECO:0000313" key="11">
    <source>
        <dbReference type="Proteomes" id="UP000242791"/>
    </source>
</evidence>
<feature type="transmembrane region" description="Helical" evidence="9">
    <location>
        <begin position="43"/>
        <end position="64"/>
    </location>
</feature>
<evidence type="ECO:0000256" key="9">
    <source>
        <dbReference type="SAM" id="Phobius"/>
    </source>
</evidence>
<dbReference type="VEuPathDB" id="FungiDB:ACJ73_08409"/>
<keyword evidence="7 9" id="KW-0472">Membrane</keyword>
<evidence type="ECO:0000256" key="7">
    <source>
        <dbReference type="ARBA" id="ARBA00023136"/>
    </source>
</evidence>
<gene>
    <name evidence="10" type="ORF">ACJ73_08409</name>
</gene>
<evidence type="ECO:0000256" key="4">
    <source>
        <dbReference type="ARBA" id="ARBA00022692"/>
    </source>
</evidence>
<evidence type="ECO:0000256" key="2">
    <source>
        <dbReference type="ARBA" id="ARBA00004687"/>
    </source>
</evidence>
<dbReference type="UniPathway" id="UPA00196"/>
<feature type="region of interest" description="Disordered" evidence="8">
    <location>
        <begin position="1"/>
        <end position="28"/>
    </location>
</feature>
<proteinExistence type="predicted"/>
<dbReference type="Pfam" id="PF06699">
    <property type="entry name" value="PIG-F"/>
    <property type="match status" value="1"/>
</dbReference>
<dbReference type="EMBL" id="LGTZ01001972">
    <property type="protein sequence ID" value="OJD20259.1"/>
    <property type="molecule type" value="Genomic_DNA"/>
</dbReference>
<dbReference type="GO" id="GO:0005789">
    <property type="term" value="C:endoplasmic reticulum membrane"/>
    <property type="evidence" value="ECO:0007669"/>
    <property type="project" value="UniProtKB-SubCell"/>
</dbReference>
<feature type="compositionally biased region" description="Acidic residues" evidence="8">
    <location>
        <begin position="269"/>
        <end position="281"/>
    </location>
</feature>
<evidence type="ECO:0000256" key="1">
    <source>
        <dbReference type="ARBA" id="ARBA00004477"/>
    </source>
</evidence>
<dbReference type="Proteomes" id="UP000242791">
    <property type="component" value="Unassembled WGS sequence"/>
</dbReference>
<feature type="transmembrane region" description="Helical" evidence="9">
    <location>
        <begin position="129"/>
        <end position="156"/>
    </location>
</feature>
<evidence type="ECO:0008006" key="12">
    <source>
        <dbReference type="Google" id="ProtNLM"/>
    </source>
</evidence>
<protein>
    <recommendedName>
        <fullName evidence="12">Glycosylphosphatidylinositol anchor biosynthesis protein 11</fullName>
    </recommendedName>
</protein>
<feature type="compositionally biased region" description="Polar residues" evidence="8">
    <location>
        <begin position="11"/>
        <end position="27"/>
    </location>
</feature>